<dbReference type="Proteomes" id="UP000239203">
    <property type="component" value="Unassembled WGS sequence"/>
</dbReference>
<dbReference type="Pfam" id="PF04149">
    <property type="entry name" value="DUF397"/>
    <property type="match status" value="1"/>
</dbReference>
<feature type="domain" description="DUF397" evidence="1">
    <location>
        <begin position="7"/>
        <end position="49"/>
    </location>
</feature>
<proteinExistence type="predicted"/>
<reference evidence="2 3" key="1">
    <citation type="submission" date="2018-02" db="EMBL/GenBank/DDBJ databases">
        <title>Genomic Encyclopedia of Archaeal and Bacterial Type Strains, Phase II (KMG-II): from individual species to whole genera.</title>
        <authorList>
            <person name="Goeker M."/>
        </authorList>
    </citation>
    <scope>NUCLEOTIDE SEQUENCE [LARGE SCALE GENOMIC DNA]</scope>
    <source>
        <strain evidence="2 3">YU 961-1</strain>
    </source>
</reference>
<organism evidence="2 3">
    <name type="scientific">Actinokineospora auranticolor</name>
    <dbReference type="NCBI Taxonomy" id="155976"/>
    <lineage>
        <taxon>Bacteria</taxon>
        <taxon>Bacillati</taxon>
        <taxon>Actinomycetota</taxon>
        <taxon>Actinomycetes</taxon>
        <taxon>Pseudonocardiales</taxon>
        <taxon>Pseudonocardiaceae</taxon>
        <taxon>Actinokineospora</taxon>
    </lineage>
</organism>
<evidence type="ECO:0000313" key="3">
    <source>
        <dbReference type="Proteomes" id="UP000239203"/>
    </source>
</evidence>
<keyword evidence="3" id="KW-1185">Reference proteome</keyword>
<accession>A0A2S6GHP8</accession>
<protein>
    <submittedName>
        <fullName evidence="2">Uncharacterized protein DUF397</fullName>
    </submittedName>
</protein>
<evidence type="ECO:0000313" key="2">
    <source>
        <dbReference type="EMBL" id="PPK64735.1"/>
    </source>
</evidence>
<dbReference type="InterPro" id="IPR007278">
    <property type="entry name" value="DUF397"/>
</dbReference>
<dbReference type="OrthoDB" id="3699894at2"/>
<comment type="caution">
    <text evidence="2">The sequence shown here is derived from an EMBL/GenBank/DDBJ whole genome shotgun (WGS) entry which is preliminary data.</text>
</comment>
<gene>
    <name evidence="2" type="ORF">CLV40_118125</name>
</gene>
<dbReference type="AlphaFoldDB" id="A0A2S6GHP8"/>
<name>A0A2S6GHP8_9PSEU</name>
<evidence type="ECO:0000259" key="1">
    <source>
        <dbReference type="Pfam" id="PF04149"/>
    </source>
</evidence>
<sequence>MRPESLRYKKSSRSGSHSNCVEVAHTLTHLRDSKNPAGPTLAANAHALIIYVRSAQR</sequence>
<dbReference type="EMBL" id="PTIX01000018">
    <property type="protein sequence ID" value="PPK64735.1"/>
    <property type="molecule type" value="Genomic_DNA"/>
</dbReference>